<protein>
    <submittedName>
        <fullName evidence="1">Uncharacterized protein</fullName>
    </submittedName>
</protein>
<gene>
    <name evidence="1" type="ORF">RDB_LOCUS81433</name>
</gene>
<dbReference type="AlphaFoldDB" id="A0A8H3DXR3"/>
<sequence length="145" mass="16260">MPGSDLDDSFDLNCFLLGDNNDAKCSIRIATSMKVTELIPEIKQAYNKLATGRTLSTFALYQVDTTIEELKKLVAPPDDSRALTLIDRLEEYWSGSKHINKQHVQILIKADVQETTESLSPEIQKLASRKLYLCHLTPLPIPSTL</sequence>
<reference evidence="1" key="1">
    <citation type="submission" date="2021-01" db="EMBL/GenBank/DDBJ databases">
        <authorList>
            <person name="Kaushik A."/>
        </authorList>
    </citation>
    <scope>NUCLEOTIDE SEQUENCE</scope>
    <source>
        <strain evidence="1">AG5</strain>
    </source>
</reference>
<accession>A0A8H3DXR3</accession>
<organism evidence="1 2">
    <name type="scientific">Rhizoctonia solani</name>
    <dbReference type="NCBI Taxonomy" id="456999"/>
    <lineage>
        <taxon>Eukaryota</taxon>
        <taxon>Fungi</taxon>
        <taxon>Dikarya</taxon>
        <taxon>Basidiomycota</taxon>
        <taxon>Agaricomycotina</taxon>
        <taxon>Agaricomycetes</taxon>
        <taxon>Cantharellales</taxon>
        <taxon>Ceratobasidiaceae</taxon>
        <taxon>Rhizoctonia</taxon>
    </lineage>
</organism>
<evidence type="ECO:0000313" key="1">
    <source>
        <dbReference type="EMBL" id="CAE7145880.1"/>
    </source>
</evidence>
<dbReference type="Proteomes" id="UP000663827">
    <property type="component" value="Unassembled WGS sequence"/>
</dbReference>
<proteinExistence type="predicted"/>
<dbReference type="EMBL" id="CAJNJQ010001662">
    <property type="protein sequence ID" value="CAE7145880.1"/>
    <property type="molecule type" value="Genomic_DNA"/>
</dbReference>
<comment type="caution">
    <text evidence="1">The sequence shown here is derived from an EMBL/GenBank/DDBJ whole genome shotgun (WGS) entry which is preliminary data.</text>
</comment>
<evidence type="ECO:0000313" key="2">
    <source>
        <dbReference type="Proteomes" id="UP000663827"/>
    </source>
</evidence>
<name>A0A8H3DXR3_9AGAM</name>